<keyword evidence="1" id="KW-0732">Signal</keyword>
<accession>A0A941IXA5</accession>
<evidence type="ECO:0000313" key="4">
    <source>
        <dbReference type="EMBL" id="MBR8535214.1"/>
    </source>
</evidence>
<dbReference type="InterPro" id="IPR005184">
    <property type="entry name" value="DUF306_Meta_HslJ"/>
</dbReference>
<evidence type="ECO:0000313" key="5">
    <source>
        <dbReference type="Proteomes" id="UP000679220"/>
    </source>
</evidence>
<dbReference type="PANTHER" id="PTHR35535">
    <property type="entry name" value="HEAT SHOCK PROTEIN HSLJ"/>
    <property type="match status" value="1"/>
</dbReference>
<keyword evidence="5" id="KW-1185">Reference proteome</keyword>
<dbReference type="InterPro" id="IPR025485">
    <property type="entry name" value="DUF4377"/>
</dbReference>
<organism evidence="4 5">
    <name type="scientific">Carboxylicivirga sediminis</name>
    <dbReference type="NCBI Taxonomy" id="2006564"/>
    <lineage>
        <taxon>Bacteria</taxon>
        <taxon>Pseudomonadati</taxon>
        <taxon>Bacteroidota</taxon>
        <taxon>Bacteroidia</taxon>
        <taxon>Marinilabiliales</taxon>
        <taxon>Marinilabiliaceae</taxon>
        <taxon>Carboxylicivirga</taxon>
    </lineage>
</organism>
<evidence type="ECO:0000259" key="3">
    <source>
        <dbReference type="Pfam" id="PF14302"/>
    </source>
</evidence>
<evidence type="ECO:0000256" key="1">
    <source>
        <dbReference type="SAM" id="SignalP"/>
    </source>
</evidence>
<dbReference type="InterPro" id="IPR053147">
    <property type="entry name" value="Hsp_HslJ-like"/>
</dbReference>
<name>A0A941IXA5_9BACT</name>
<proteinExistence type="predicted"/>
<protein>
    <submittedName>
        <fullName evidence="4">DUF4377 domain-containing protein</fullName>
    </submittedName>
</protein>
<dbReference type="RefSeq" id="WP_212189120.1">
    <property type="nucleotide sequence ID" value="NZ_JAGTAR010000007.1"/>
</dbReference>
<feature type="domain" description="DUF4377" evidence="3">
    <location>
        <begin position="37"/>
        <end position="110"/>
    </location>
</feature>
<comment type="caution">
    <text evidence="4">The sequence shown here is derived from an EMBL/GenBank/DDBJ whole genome shotgun (WGS) entry which is preliminary data.</text>
</comment>
<reference evidence="4" key="1">
    <citation type="journal article" date="2018" name="Int. J. Syst. Evol. Microbiol.">
        <title>Carboxylicivirga sediminis sp. nov., isolated from coastal sediment.</title>
        <authorList>
            <person name="Wang F.Q."/>
            <person name="Ren L.H."/>
            <person name="Zou R.J."/>
            <person name="Sun Y.Z."/>
            <person name="Liu X.J."/>
            <person name="Jiang F."/>
            <person name="Liu L.J."/>
        </authorList>
    </citation>
    <scope>NUCLEOTIDE SEQUENCE</scope>
    <source>
        <strain evidence="4">JR1</strain>
    </source>
</reference>
<feature type="signal peptide" evidence="1">
    <location>
        <begin position="1"/>
        <end position="17"/>
    </location>
</feature>
<dbReference type="InterPro" id="IPR038670">
    <property type="entry name" value="HslJ-like_sf"/>
</dbReference>
<dbReference type="Pfam" id="PF14302">
    <property type="entry name" value="DUF4377"/>
    <property type="match status" value="1"/>
</dbReference>
<dbReference type="EMBL" id="JAGTAR010000007">
    <property type="protein sequence ID" value="MBR8535214.1"/>
    <property type="molecule type" value="Genomic_DNA"/>
</dbReference>
<dbReference type="Pfam" id="PF03724">
    <property type="entry name" value="META"/>
    <property type="match status" value="1"/>
</dbReference>
<dbReference type="AlphaFoldDB" id="A0A941IXA5"/>
<feature type="chain" id="PRO_5037989995" evidence="1">
    <location>
        <begin position="18"/>
        <end position="229"/>
    </location>
</feature>
<dbReference type="Proteomes" id="UP000679220">
    <property type="component" value="Unassembled WGS sequence"/>
</dbReference>
<dbReference type="PANTHER" id="PTHR35535:SF1">
    <property type="entry name" value="HEAT SHOCK PROTEIN HSLJ"/>
    <property type="match status" value="1"/>
</dbReference>
<reference evidence="4" key="2">
    <citation type="submission" date="2021-04" db="EMBL/GenBank/DDBJ databases">
        <authorList>
            <person name="Zhang T."/>
            <person name="Zhang Y."/>
            <person name="Lu D."/>
            <person name="Zuo D."/>
            <person name="Du Z."/>
        </authorList>
    </citation>
    <scope>NUCLEOTIDE SEQUENCE</scope>
    <source>
        <strain evidence="4">JR1</strain>
    </source>
</reference>
<dbReference type="PROSITE" id="PS51257">
    <property type="entry name" value="PROKAR_LIPOPROTEIN"/>
    <property type="match status" value="1"/>
</dbReference>
<dbReference type="Gene3D" id="2.40.128.270">
    <property type="match status" value="1"/>
</dbReference>
<sequence length="229" mass="25774">MKLLLYLALFVSLTACSFQNNKKQKDSGETDHISTYYIAPYKVSCVGVAPMQCLLVKKTPESNWEYFYSTIKGFTHEAGIEYTLKVKETTLKDVPTDASSLAYELIEIVESKAYGPKATNLHDIWGVVELNGINPLSKQCEQTLELNVAEKTLLGKAGCNDFRGQFTTSESSNAITFENLIATKMICPNQDLEDTYLTTLESVNAYFRFNQNLFLISDNLVVIKLKRMD</sequence>
<feature type="domain" description="DUF306" evidence="2">
    <location>
        <begin position="123"/>
        <end position="219"/>
    </location>
</feature>
<gene>
    <name evidence="4" type="ORF">KDU71_06560</name>
</gene>
<evidence type="ECO:0000259" key="2">
    <source>
        <dbReference type="Pfam" id="PF03724"/>
    </source>
</evidence>